<evidence type="ECO:0000313" key="10">
    <source>
        <dbReference type="EMBL" id="GEP54879.1"/>
    </source>
</evidence>
<dbReference type="PANTHER" id="PTHR30619">
    <property type="entry name" value="DNA INTERNALIZATION/COMPETENCE PROTEIN COMEC/REC2"/>
    <property type="match status" value="1"/>
</dbReference>
<feature type="transmembrane region" description="Helical" evidence="7">
    <location>
        <begin position="19"/>
        <end position="35"/>
    </location>
</feature>
<feature type="transmembrane region" description="Helical" evidence="7">
    <location>
        <begin position="367"/>
        <end position="387"/>
    </location>
</feature>
<dbReference type="Pfam" id="PF13567">
    <property type="entry name" value="DUF4131"/>
    <property type="match status" value="1"/>
</dbReference>
<dbReference type="InterPro" id="IPR004477">
    <property type="entry name" value="ComEC_N"/>
</dbReference>
<accession>A0A512N7C8</accession>
<evidence type="ECO:0000256" key="6">
    <source>
        <dbReference type="SAM" id="MobiDB-lite"/>
    </source>
</evidence>
<dbReference type="InterPro" id="IPR025405">
    <property type="entry name" value="DUF4131"/>
</dbReference>
<feature type="region of interest" description="Disordered" evidence="6">
    <location>
        <begin position="683"/>
        <end position="709"/>
    </location>
</feature>
<dbReference type="AlphaFoldDB" id="A0A512N7C8"/>
<keyword evidence="5 7" id="KW-0472">Membrane</keyword>
<comment type="subcellular location">
    <subcellularLocation>
        <location evidence="1">Cell membrane</location>
        <topology evidence="1">Multi-pass membrane protein</topology>
    </subcellularLocation>
</comment>
<keyword evidence="3 7" id="KW-0812">Transmembrane</keyword>
<dbReference type="InterPro" id="IPR052159">
    <property type="entry name" value="Competence_DNA_uptake"/>
</dbReference>
<feature type="transmembrane region" description="Helical" evidence="7">
    <location>
        <begin position="259"/>
        <end position="281"/>
    </location>
</feature>
<feature type="transmembrane region" description="Helical" evidence="7">
    <location>
        <begin position="474"/>
        <end position="494"/>
    </location>
</feature>
<feature type="domain" description="DUF4131" evidence="9">
    <location>
        <begin position="41"/>
        <end position="195"/>
    </location>
</feature>
<dbReference type="GO" id="GO:0005886">
    <property type="term" value="C:plasma membrane"/>
    <property type="evidence" value="ECO:0007669"/>
    <property type="project" value="UniProtKB-SubCell"/>
</dbReference>
<feature type="transmembrane region" description="Helical" evidence="7">
    <location>
        <begin position="438"/>
        <end position="462"/>
    </location>
</feature>
<evidence type="ECO:0000313" key="11">
    <source>
        <dbReference type="Proteomes" id="UP000321058"/>
    </source>
</evidence>
<feature type="transmembrane region" description="Helical" evidence="7">
    <location>
        <begin position="301"/>
        <end position="323"/>
    </location>
</feature>
<feature type="domain" description="ComEC/Rec2-related protein" evidence="8">
    <location>
        <begin position="239"/>
        <end position="527"/>
    </location>
</feature>
<evidence type="ECO:0000256" key="1">
    <source>
        <dbReference type="ARBA" id="ARBA00004651"/>
    </source>
</evidence>
<keyword evidence="11" id="KW-1185">Reference proteome</keyword>
<name>A0A512N7C8_9HYPH</name>
<reference evidence="10 11" key="1">
    <citation type="submission" date="2019-07" db="EMBL/GenBank/DDBJ databases">
        <title>Whole genome shotgun sequence of Reyranella soli NBRC 108950.</title>
        <authorList>
            <person name="Hosoyama A."/>
            <person name="Uohara A."/>
            <person name="Ohji S."/>
            <person name="Ichikawa N."/>
        </authorList>
    </citation>
    <scope>NUCLEOTIDE SEQUENCE [LARGE SCALE GENOMIC DNA]</scope>
    <source>
        <strain evidence="10 11">NBRC 108950</strain>
    </source>
</reference>
<keyword evidence="4 7" id="KW-1133">Transmembrane helix</keyword>
<dbReference type="Proteomes" id="UP000321058">
    <property type="component" value="Unassembled WGS sequence"/>
</dbReference>
<comment type="caution">
    <text evidence="10">The sequence shown here is derived from an EMBL/GenBank/DDBJ whole genome shotgun (WGS) entry which is preliminary data.</text>
</comment>
<dbReference type="PANTHER" id="PTHR30619:SF1">
    <property type="entry name" value="RECOMBINATION PROTEIN 2"/>
    <property type="match status" value="1"/>
</dbReference>
<gene>
    <name evidence="10" type="ORF">RSO01_20450</name>
</gene>
<dbReference type="RefSeq" id="WP_147148846.1">
    <property type="nucleotide sequence ID" value="NZ_BKAJ01000032.1"/>
</dbReference>
<proteinExistence type="predicted"/>
<evidence type="ECO:0000256" key="5">
    <source>
        <dbReference type="ARBA" id="ARBA00023136"/>
    </source>
</evidence>
<evidence type="ECO:0000256" key="7">
    <source>
        <dbReference type="SAM" id="Phobius"/>
    </source>
</evidence>
<evidence type="ECO:0000256" key="3">
    <source>
        <dbReference type="ARBA" id="ARBA00022692"/>
    </source>
</evidence>
<feature type="transmembrane region" description="Helical" evidence="7">
    <location>
        <begin position="42"/>
        <end position="62"/>
    </location>
</feature>
<feature type="transmembrane region" description="Helical" evidence="7">
    <location>
        <begin position="506"/>
        <end position="524"/>
    </location>
</feature>
<evidence type="ECO:0000259" key="9">
    <source>
        <dbReference type="Pfam" id="PF13567"/>
    </source>
</evidence>
<sequence length="709" mass="75663">MAGARAWILNQLDAERSRWMLWLPVALGLGIAIYFELPSEPALWLGPVLAAVALALVFFAPAGSLARAVAIGLVAAAVGFGLIAWRTASVAAPTLSRPLFNVNVEGRIADIQRLPEGVRVVLEAVRLKGSGVPPPEMTPVRLRVSLSKGAPPLHVGDRILVLANISPPAGPAAPGAFDFQRVAWYQQLGAVGYALAPAAVIEPGKPDGFVRAIDALRADVVDRIMKALPGPEGGVVAALLAGEQTAVDKDVTQAMRDSGLAHILSISGLHIVFVVALVMGLVRHGIALIPPLALRIDAKKIAAVLALMVALFYTALAGAPVPAQRACAMAGFALLAILLDRTALSLRLIAWSAVIVLAIAPDSLTGASFQMSFAAVVALIAAWEAAAGWRRRLHERADRARYRWLWRLGAAIAASLATTLIASIATGAFAAYHFNRLSLLGVVANLFGVPLTGFWIMPWGLLAMLLMPLGLERFALVPMGWGVDWLNAIAKYVGNWPDAATLVPSMPGASLWLITVGGLWFCLWRHRWRFAGLPVVVAGLLLGPPPAPDLLMSDDGRVLGLRDEKGVVHVASSRVDRFVADTWARRSGQEGAKRWLASADEEAAGLGCRTGLCRWRKGPWRIALVSDDRRLAEACADADIVLATVDAQGRCRGPRLVIDRRDAWREGAQALWLDEQGVRRETANARRGDRPWVPGSPSRQAVPVKAPGI</sequence>
<evidence type="ECO:0000259" key="8">
    <source>
        <dbReference type="Pfam" id="PF03772"/>
    </source>
</evidence>
<protein>
    <submittedName>
        <fullName evidence="10">Competence protein ComEC</fullName>
    </submittedName>
</protein>
<feature type="transmembrane region" description="Helical" evidence="7">
    <location>
        <begin position="344"/>
        <end position="361"/>
    </location>
</feature>
<feature type="transmembrane region" description="Helical" evidence="7">
    <location>
        <begin position="408"/>
        <end position="432"/>
    </location>
</feature>
<dbReference type="Pfam" id="PF03772">
    <property type="entry name" value="Competence"/>
    <property type="match status" value="1"/>
</dbReference>
<feature type="transmembrane region" description="Helical" evidence="7">
    <location>
        <begin position="68"/>
        <end position="88"/>
    </location>
</feature>
<dbReference type="NCBIfam" id="TIGR00360">
    <property type="entry name" value="ComEC_N-term"/>
    <property type="match status" value="1"/>
</dbReference>
<keyword evidence="2" id="KW-1003">Cell membrane</keyword>
<evidence type="ECO:0000256" key="4">
    <source>
        <dbReference type="ARBA" id="ARBA00022989"/>
    </source>
</evidence>
<dbReference type="EMBL" id="BKAJ01000032">
    <property type="protein sequence ID" value="GEP54879.1"/>
    <property type="molecule type" value="Genomic_DNA"/>
</dbReference>
<organism evidence="10 11">
    <name type="scientific">Reyranella soli</name>
    <dbReference type="NCBI Taxonomy" id="1230389"/>
    <lineage>
        <taxon>Bacteria</taxon>
        <taxon>Pseudomonadati</taxon>
        <taxon>Pseudomonadota</taxon>
        <taxon>Alphaproteobacteria</taxon>
        <taxon>Hyphomicrobiales</taxon>
        <taxon>Reyranellaceae</taxon>
        <taxon>Reyranella</taxon>
    </lineage>
</organism>
<evidence type="ECO:0000256" key="2">
    <source>
        <dbReference type="ARBA" id="ARBA00022475"/>
    </source>
</evidence>
<dbReference type="OrthoDB" id="9790149at2"/>